<keyword evidence="4" id="KW-0804">Transcription</keyword>
<sequence>MATTRKRNMATKSARKLKLGSPRFFKPVVRPLVQGLKIPVVFMQRYGDSLHKDVVLKVPNGAKWRVALRKIDGETWLGEGLKQFGEFYSIKAGHVIAFRYKGNSRFNVLIFDDTTSEIVYTSYEEDMNGLPVRPRVDSNTSEIFKDVRIKREDDDNFDHYENPNQGFSSGLVTGRRLRQRIASAGCREGTTEAPHQSSMEEEQMAEDESAPKFEYPSFSFEVRRFHLTHLINVPISFARNNFGREFKKRYKLRVPESTGNKTWKALISLTGRRATIYGGGWIRFAKENRLRLGEICILELVKRKKLFNVVKIANKVKKSEKAKLVTGRRLRQRFTDGSSEGTTSKSHDPSSSIPASNLYVPIDFTRNNIGKQDCRMSVKLRVAAESGDKTWSMRFSIHGMRSQIYMVMDGSVLLRKMD</sequence>
<dbReference type="SUPFAM" id="SSF101936">
    <property type="entry name" value="DNA-binding pseudobarrel domain"/>
    <property type="match status" value="2"/>
</dbReference>
<dbReference type="InterPro" id="IPR050655">
    <property type="entry name" value="Plant_B3_domain"/>
</dbReference>
<feature type="compositionally biased region" description="Polar residues" evidence="6">
    <location>
        <begin position="335"/>
        <end position="354"/>
    </location>
</feature>
<accession>A0AAV1DTA8</accession>
<gene>
    <name evidence="8" type="ORF">OLC1_LOCUS17816</name>
</gene>
<dbReference type="PROSITE" id="PS50863">
    <property type="entry name" value="B3"/>
    <property type="match status" value="2"/>
</dbReference>
<evidence type="ECO:0000313" key="9">
    <source>
        <dbReference type="Proteomes" id="UP001161247"/>
    </source>
</evidence>
<evidence type="ECO:0000313" key="8">
    <source>
        <dbReference type="EMBL" id="CAI9110069.1"/>
    </source>
</evidence>
<evidence type="ECO:0000256" key="6">
    <source>
        <dbReference type="SAM" id="MobiDB-lite"/>
    </source>
</evidence>
<evidence type="ECO:0000256" key="3">
    <source>
        <dbReference type="ARBA" id="ARBA00023125"/>
    </source>
</evidence>
<proteinExistence type="predicted"/>
<evidence type="ECO:0000259" key="7">
    <source>
        <dbReference type="PROSITE" id="PS50863"/>
    </source>
</evidence>
<feature type="region of interest" description="Disordered" evidence="6">
    <location>
        <begin position="183"/>
        <end position="208"/>
    </location>
</feature>
<dbReference type="PANTHER" id="PTHR31920:SF37">
    <property type="entry name" value="B3 DOMAIN-CONTAINING TRANSCRIPTION FACTOR VRN1"/>
    <property type="match status" value="1"/>
</dbReference>
<name>A0AAV1DTA8_OLDCO</name>
<dbReference type="EMBL" id="OX459123">
    <property type="protein sequence ID" value="CAI9110069.1"/>
    <property type="molecule type" value="Genomic_DNA"/>
</dbReference>
<dbReference type="InterPro" id="IPR015300">
    <property type="entry name" value="DNA-bd_pseudobarrel_sf"/>
</dbReference>
<evidence type="ECO:0000256" key="5">
    <source>
        <dbReference type="ARBA" id="ARBA00023242"/>
    </source>
</evidence>
<dbReference type="PANTHER" id="PTHR31920">
    <property type="entry name" value="B3 DOMAIN-CONTAINING"/>
    <property type="match status" value="1"/>
</dbReference>
<keyword evidence="3" id="KW-0238">DNA-binding</keyword>
<protein>
    <submittedName>
        <fullName evidence="8">OLC1v1010033C3</fullName>
    </submittedName>
</protein>
<dbReference type="Pfam" id="PF02362">
    <property type="entry name" value="B3"/>
    <property type="match status" value="2"/>
</dbReference>
<organism evidence="8 9">
    <name type="scientific">Oldenlandia corymbosa var. corymbosa</name>
    <dbReference type="NCBI Taxonomy" id="529605"/>
    <lineage>
        <taxon>Eukaryota</taxon>
        <taxon>Viridiplantae</taxon>
        <taxon>Streptophyta</taxon>
        <taxon>Embryophyta</taxon>
        <taxon>Tracheophyta</taxon>
        <taxon>Spermatophyta</taxon>
        <taxon>Magnoliopsida</taxon>
        <taxon>eudicotyledons</taxon>
        <taxon>Gunneridae</taxon>
        <taxon>Pentapetalae</taxon>
        <taxon>asterids</taxon>
        <taxon>lamiids</taxon>
        <taxon>Gentianales</taxon>
        <taxon>Rubiaceae</taxon>
        <taxon>Rubioideae</taxon>
        <taxon>Spermacoceae</taxon>
        <taxon>Hedyotis-Oldenlandia complex</taxon>
        <taxon>Oldenlandia</taxon>
    </lineage>
</organism>
<dbReference type="GO" id="GO:0003677">
    <property type="term" value="F:DNA binding"/>
    <property type="evidence" value="ECO:0007669"/>
    <property type="project" value="UniProtKB-KW"/>
</dbReference>
<feature type="compositionally biased region" description="Acidic residues" evidence="6">
    <location>
        <begin position="199"/>
        <end position="208"/>
    </location>
</feature>
<dbReference type="CDD" id="cd10017">
    <property type="entry name" value="B3_DNA"/>
    <property type="match status" value="2"/>
</dbReference>
<dbReference type="AlphaFoldDB" id="A0AAV1DTA8"/>
<reference evidence="8" key="1">
    <citation type="submission" date="2023-03" db="EMBL/GenBank/DDBJ databases">
        <authorList>
            <person name="Julca I."/>
        </authorList>
    </citation>
    <scope>NUCLEOTIDE SEQUENCE</scope>
</reference>
<dbReference type="SMART" id="SM01019">
    <property type="entry name" value="B3"/>
    <property type="match status" value="2"/>
</dbReference>
<dbReference type="GO" id="GO:0005634">
    <property type="term" value="C:nucleus"/>
    <property type="evidence" value="ECO:0007669"/>
    <property type="project" value="UniProtKB-SubCell"/>
</dbReference>
<feature type="domain" description="TF-B3" evidence="7">
    <location>
        <begin position="233"/>
        <end position="315"/>
    </location>
</feature>
<evidence type="ECO:0000256" key="4">
    <source>
        <dbReference type="ARBA" id="ARBA00023163"/>
    </source>
</evidence>
<dbReference type="Gene3D" id="2.40.330.10">
    <property type="entry name" value="DNA-binding pseudobarrel domain"/>
    <property type="match status" value="2"/>
</dbReference>
<keyword evidence="5" id="KW-0539">Nucleus</keyword>
<keyword evidence="2" id="KW-0805">Transcription regulation</keyword>
<evidence type="ECO:0000256" key="1">
    <source>
        <dbReference type="ARBA" id="ARBA00004123"/>
    </source>
</evidence>
<feature type="domain" description="TF-B3" evidence="7">
    <location>
        <begin position="21"/>
        <end position="114"/>
    </location>
</feature>
<evidence type="ECO:0000256" key="2">
    <source>
        <dbReference type="ARBA" id="ARBA00023015"/>
    </source>
</evidence>
<keyword evidence="9" id="KW-1185">Reference proteome</keyword>
<comment type="subcellular location">
    <subcellularLocation>
        <location evidence="1">Nucleus</location>
    </subcellularLocation>
</comment>
<dbReference type="Proteomes" id="UP001161247">
    <property type="component" value="Chromosome 6"/>
</dbReference>
<feature type="region of interest" description="Disordered" evidence="6">
    <location>
        <begin position="334"/>
        <end position="354"/>
    </location>
</feature>
<dbReference type="InterPro" id="IPR003340">
    <property type="entry name" value="B3_DNA-bd"/>
</dbReference>